<dbReference type="InterPro" id="IPR007309">
    <property type="entry name" value="TFIIIC_Bblock-bd"/>
</dbReference>
<feature type="region of interest" description="Disordered" evidence="6">
    <location>
        <begin position="666"/>
        <end position="701"/>
    </location>
</feature>
<feature type="compositionally biased region" description="Basic and acidic residues" evidence="6">
    <location>
        <begin position="515"/>
        <end position="524"/>
    </location>
</feature>
<dbReference type="PANTHER" id="PTHR15180:SF1">
    <property type="entry name" value="GENERAL TRANSCRIPTION FACTOR 3C POLYPEPTIDE 1"/>
    <property type="match status" value="1"/>
</dbReference>
<evidence type="ECO:0000256" key="4">
    <source>
        <dbReference type="ARBA" id="ARBA00023163"/>
    </source>
</evidence>
<accession>A0A6A7BXK9</accession>
<feature type="region of interest" description="Disordered" evidence="6">
    <location>
        <begin position="1066"/>
        <end position="1095"/>
    </location>
</feature>
<keyword evidence="4" id="KW-0804">Transcription</keyword>
<feature type="compositionally biased region" description="Basic and acidic residues" evidence="6">
    <location>
        <begin position="1378"/>
        <end position="1388"/>
    </location>
</feature>
<feature type="compositionally biased region" description="Basic residues" evidence="6">
    <location>
        <begin position="351"/>
        <end position="372"/>
    </location>
</feature>
<sequence>MYCVTDALVASHVITAPPQPAKAQDSILHNSAGDQATMEQPDLENIPAALVDHLIEEIAVTGSWGRATTELRASVDAILRGHSDVFDSIYIDSVLDKVAFHADVELKPAKEEDVSEGKYGDQRFFASEKLAWNSLCGHDKNHKLVAPLCYHLLGIIGSKGREGIIQPKLVRASGQQKQSVPRRTDQLAERGYITKKTVLADKSKTSLLTLAKFASTDDAQETPFVNYDAWFDESMRLLKAQPDWIIAMLDLRVGLNLHLNRYETRALMRCIRRLCNAGVLRKCRVTATDGDGQLIRCIQLLKEPSEEDKMLWKSKPRPPRASAPKTTLEQALGDFTDPELTEGDEYWPITPRKRKKSPSRKARKPIKSHKKKEAPPVPDGEQVEKTPPPPKPPRELATAKQDRKNFSAWAKRTAQQIVEDECQQNEDELGEDAVADRVAQVEEELLSKSRPGIYINPPGAREAHYWSAARGRGRPRLALIAVFKSDTLKEYLQEVYVPPPEPSEPQSKKKRKRVNHDDDNRQENPDGQDGQDGQDDQDESSRPRRRRRIAQPINYQELVPSASETGSVDDYAPTRTETVIAETPDVVLPYATPHIPEDIGIQTIEDDTSKATGDASVNAEGAPAKTEDAPPHAADGATARTEEYATIQTAEDVTMRTAEHATVQTAGDVTTQATDATPQTTEDATIRSTEETPHRPGLSRAERGRRVREYWLKQRYSVILDIITQCNGVFSGKQELFRPFCTAWKKAHGQTPDRRTFGDALKNLLEADKLKSITFAFQGPMGTNELHTMFALPDIAADSPEVLQLQNAIKESFPEPYLPPNLTTTEEQPFEAPVEPRRIGSYKQDFPVLANLTVQRTAEAQQLAGTATRILPRKPKPPGEQIADDESSRPKRKRRGRPRKNKAAQDNDEKDVVQNDDEGEVILPYNEPRSLVVDRQLYHYNEPSNNPDYSPIRPADDALFPDLSQGEYHPFFRNGEEAHPPLEVLNDEGLRELGPGNPGLLIDPALEAPDNLEEAMPPDASSHVTPPAQVPVLDAAPETLAENDKSTLYGKDYTMAHPTEEFYHVGGGRYRRGKAPEGYRQRRLHRGLPPTSNLGPTFDKDHVRAHPECNFKHVGHGRYRLIEREDNLQAPPQAVFPPSLAATSAVPREGVSATLEQLSGPDHEDLFCAVAIVRLLFGGHNQNHYDWDLIRQTLGDQHSKDSLKLRWLAVRGVIIPEFEAAVTTLMKQMLEASRKREVPFVNFDSPQDTDWPLLLQWTKHTVLLAEETRAKMETTAPKDRIYAKLPATTEEFHSRFSTSPHASAIRADHEVFHSKAVDMRRAQTALTLLHSVPMPKRPQPDEHSPLLLSYCRAICVTKTESPPLSATCKKSRSSITIKKADTSPDETIHSTNPSKQI</sequence>
<evidence type="ECO:0000313" key="9">
    <source>
        <dbReference type="EMBL" id="KAF2859944.1"/>
    </source>
</evidence>
<evidence type="ECO:0000259" key="7">
    <source>
        <dbReference type="Pfam" id="PF04182"/>
    </source>
</evidence>
<evidence type="ECO:0000313" key="10">
    <source>
        <dbReference type="Proteomes" id="UP000799421"/>
    </source>
</evidence>
<dbReference type="GO" id="GO:0042791">
    <property type="term" value="P:5S class rRNA transcription by RNA polymerase III"/>
    <property type="evidence" value="ECO:0007669"/>
    <property type="project" value="TreeGrafter"/>
</dbReference>
<feature type="region of interest" description="Disordered" evidence="6">
    <location>
        <begin position="494"/>
        <end position="570"/>
    </location>
</feature>
<keyword evidence="2" id="KW-0597">Phosphoprotein</keyword>
<dbReference type="EMBL" id="MU005986">
    <property type="protein sequence ID" value="KAF2859944.1"/>
    <property type="molecule type" value="Genomic_DNA"/>
</dbReference>
<feature type="region of interest" description="Disordered" evidence="6">
    <location>
        <begin position="864"/>
        <end position="920"/>
    </location>
</feature>
<keyword evidence="3" id="KW-0238">DNA-binding</keyword>
<organism evidence="9 10">
    <name type="scientific">Piedraia hortae CBS 480.64</name>
    <dbReference type="NCBI Taxonomy" id="1314780"/>
    <lineage>
        <taxon>Eukaryota</taxon>
        <taxon>Fungi</taxon>
        <taxon>Dikarya</taxon>
        <taxon>Ascomycota</taxon>
        <taxon>Pezizomycotina</taxon>
        <taxon>Dothideomycetes</taxon>
        <taxon>Dothideomycetidae</taxon>
        <taxon>Capnodiales</taxon>
        <taxon>Piedraiaceae</taxon>
        <taxon>Piedraia</taxon>
    </lineage>
</organism>
<feature type="compositionally biased region" description="Basic and acidic residues" evidence="6">
    <location>
        <begin position="903"/>
        <end position="913"/>
    </location>
</feature>
<feature type="region of interest" description="Disordered" evidence="6">
    <location>
        <begin position="610"/>
        <end position="635"/>
    </location>
</feature>
<dbReference type="PANTHER" id="PTHR15180">
    <property type="entry name" value="GENERAL TRANSCRIPTION FACTOR 3C POLYPEPTIDE 1"/>
    <property type="match status" value="1"/>
</dbReference>
<dbReference type="InterPro" id="IPR044210">
    <property type="entry name" value="Tfc3-like"/>
</dbReference>
<feature type="compositionally biased region" description="Basic and acidic residues" evidence="6">
    <location>
        <begin position="684"/>
        <end position="701"/>
    </location>
</feature>
<evidence type="ECO:0000256" key="2">
    <source>
        <dbReference type="ARBA" id="ARBA00022553"/>
    </source>
</evidence>
<dbReference type="GO" id="GO:0005634">
    <property type="term" value="C:nucleus"/>
    <property type="evidence" value="ECO:0007669"/>
    <property type="project" value="UniProtKB-SubCell"/>
</dbReference>
<dbReference type="GO" id="GO:0003677">
    <property type="term" value="F:DNA binding"/>
    <property type="evidence" value="ECO:0007669"/>
    <property type="project" value="UniProtKB-KW"/>
</dbReference>
<dbReference type="Pfam" id="PF20222">
    <property type="entry name" value="DUF6581"/>
    <property type="match status" value="1"/>
</dbReference>
<feature type="compositionally biased region" description="Acidic residues" evidence="6">
    <location>
        <begin position="336"/>
        <end position="345"/>
    </location>
</feature>
<evidence type="ECO:0000256" key="1">
    <source>
        <dbReference type="ARBA" id="ARBA00004123"/>
    </source>
</evidence>
<name>A0A6A7BXK9_9PEZI</name>
<feature type="domain" description="Transcription factor tau subunit sfc3/Tfc3 C-terminal" evidence="8">
    <location>
        <begin position="1157"/>
        <end position="1360"/>
    </location>
</feature>
<feature type="compositionally biased region" description="Low complexity" evidence="6">
    <location>
        <begin position="670"/>
        <end position="683"/>
    </location>
</feature>
<reference evidence="9" key="1">
    <citation type="journal article" date="2020" name="Stud. Mycol.">
        <title>101 Dothideomycetes genomes: a test case for predicting lifestyles and emergence of pathogens.</title>
        <authorList>
            <person name="Haridas S."/>
            <person name="Albert R."/>
            <person name="Binder M."/>
            <person name="Bloem J."/>
            <person name="Labutti K."/>
            <person name="Salamov A."/>
            <person name="Andreopoulos B."/>
            <person name="Baker S."/>
            <person name="Barry K."/>
            <person name="Bills G."/>
            <person name="Bluhm B."/>
            <person name="Cannon C."/>
            <person name="Castanera R."/>
            <person name="Culley D."/>
            <person name="Daum C."/>
            <person name="Ezra D."/>
            <person name="Gonzalez J."/>
            <person name="Henrissat B."/>
            <person name="Kuo A."/>
            <person name="Liang C."/>
            <person name="Lipzen A."/>
            <person name="Lutzoni F."/>
            <person name="Magnuson J."/>
            <person name="Mondo S."/>
            <person name="Nolan M."/>
            <person name="Ohm R."/>
            <person name="Pangilinan J."/>
            <person name="Park H.-J."/>
            <person name="Ramirez L."/>
            <person name="Alfaro M."/>
            <person name="Sun H."/>
            <person name="Tritt A."/>
            <person name="Yoshinaga Y."/>
            <person name="Zwiers L.-H."/>
            <person name="Turgeon B."/>
            <person name="Goodwin S."/>
            <person name="Spatafora J."/>
            <person name="Crous P."/>
            <person name="Grigoriev I."/>
        </authorList>
    </citation>
    <scope>NUCLEOTIDE SEQUENCE</scope>
    <source>
        <strain evidence="9">CBS 480.64</strain>
    </source>
</reference>
<feature type="compositionally biased region" description="Basic residues" evidence="6">
    <location>
        <begin position="890"/>
        <end position="902"/>
    </location>
</feature>
<evidence type="ECO:0000256" key="3">
    <source>
        <dbReference type="ARBA" id="ARBA00023125"/>
    </source>
</evidence>
<protein>
    <submittedName>
        <fullName evidence="9">Uncharacterized protein</fullName>
    </submittedName>
</protein>
<feature type="region of interest" description="Disordered" evidence="6">
    <location>
        <begin position="308"/>
        <end position="405"/>
    </location>
</feature>
<feature type="region of interest" description="Disordered" evidence="6">
    <location>
        <begin position="1362"/>
        <end position="1397"/>
    </location>
</feature>
<dbReference type="GO" id="GO:0000127">
    <property type="term" value="C:transcription factor TFIIIC complex"/>
    <property type="evidence" value="ECO:0007669"/>
    <property type="project" value="InterPro"/>
</dbReference>
<feature type="domain" description="B-block binding subunit of TFIIIC" evidence="7">
    <location>
        <begin position="149"/>
        <end position="215"/>
    </location>
</feature>
<gene>
    <name evidence="9" type="ORF">K470DRAFT_85576</name>
</gene>
<evidence type="ECO:0000259" key="8">
    <source>
        <dbReference type="Pfam" id="PF20222"/>
    </source>
</evidence>
<dbReference type="OrthoDB" id="3849557at2759"/>
<keyword evidence="10" id="KW-1185">Reference proteome</keyword>
<evidence type="ECO:0000256" key="6">
    <source>
        <dbReference type="SAM" id="MobiDB-lite"/>
    </source>
</evidence>
<dbReference type="Proteomes" id="UP000799421">
    <property type="component" value="Unassembled WGS sequence"/>
</dbReference>
<evidence type="ECO:0000256" key="5">
    <source>
        <dbReference type="ARBA" id="ARBA00023242"/>
    </source>
</evidence>
<comment type="subcellular location">
    <subcellularLocation>
        <location evidence="1">Nucleus</location>
    </subcellularLocation>
</comment>
<dbReference type="GO" id="GO:0006384">
    <property type="term" value="P:transcription initiation at RNA polymerase III promoter"/>
    <property type="evidence" value="ECO:0007669"/>
    <property type="project" value="InterPro"/>
</dbReference>
<dbReference type="Pfam" id="PF04182">
    <property type="entry name" value="B-block_TFIIIC"/>
    <property type="match status" value="1"/>
</dbReference>
<keyword evidence="5" id="KW-0539">Nucleus</keyword>
<proteinExistence type="predicted"/>
<dbReference type="InterPro" id="IPR046488">
    <property type="entry name" value="Sfc3/Tfc3_C"/>
</dbReference>